<dbReference type="Gene3D" id="3.10.129.10">
    <property type="entry name" value="Hotdog Thioesterase"/>
    <property type="match status" value="2"/>
</dbReference>
<comment type="caution">
    <text evidence="1">The sequence shown here is derived from an EMBL/GenBank/DDBJ whole genome shotgun (WGS) entry which is preliminary data.</text>
</comment>
<dbReference type="SUPFAM" id="SSF54637">
    <property type="entry name" value="Thioesterase/thiol ester dehydrase-isomerase"/>
    <property type="match status" value="2"/>
</dbReference>
<sequence length="306" mass="33377">MIAGAMQIHPPAAPLQRAQTGNVYPWHCDQWGHLNVQNYALWFAEAAAHALHRCGLGPSRLAEMSATPFPRRQRVWYRKEFRLGEVAVTDAATTARTGGPTVLARMREAISGAPATDCVMEMALHDAGTLALRDWPEDLSGLAAADSLGDAADLLAPWPVELPAGRLPGMRESLRGVVNTWDCDQHGTATTKRYFNAFSDAGLALMTGLQLDPKVLLEAGLSSAALEYRVIYDRRMRAGDAFVMFTGMTAAEGRKTWRFVHVMEDAATGAPIARTDVVGVFIDAKARRAVPPPDWVRSRTDGIRID</sequence>
<name>A0ABV7L907_9PROT</name>
<proteinExistence type="predicted"/>
<keyword evidence="2" id="KW-1185">Reference proteome</keyword>
<dbReference type="EMBL" id="JBHRTR010000054">
    <property type="protein sequence ID" value="MFC3231146.1"/>
    <property type="molecule type" value="Genomic_DNA"/>
</dbReference>
<dbReference type="EC" id="3.1.2.-" evidence="1"/>
<organism evidence="1 2">
    <name type="scientific">Marinibaculum pumilum</name>
    <dbReference type="NCBI Taxonomy" id="1766165"/>
    <lineage>
        <taxon>Bacteria</taxon>
        <taxon>Pseudomonadati</taxon>
        <taxon>Pseudomonadota</taxon>
        <taxon>Alphaproteobacteria</taxon>
        <taxon>Rhodospirillales</taxon>
        <taxon>Rhodospirillaceae</taxon>
        <taxon>Marinibaculum</taxon>
    </lineage>
</organism>
<reference evidence="2" key="1">
    <citation type="journal article" date="2019" name="Int. J. Syst. Evol. Microbiol.">
        <title>The Global Catalogue of Microorganisms (GCM) 10K type strain sequencing project: providing services to taxonomists for standard genome sequencing and annotation.</title>
        <authorList>
            <consortium name="The Broad Institute Genomics Platform"/>
            <consortium name="The Broad Institute Genome Sequencing Center for Infectious Disease"/>
            <person name="Wu L."/>
            <person name="Ma J."/>
        </authorList>
    </citation>
    <scope>NUCLEOTIDE SEQUENCE [LARGE SCALE GENOMIC DNA]</scope>
    <source>
        <strain evidence="2">KCTC 42964</strain>
    </source>
</reference>
<dbReference type="InterPro" id="IPR029069">
    <property type="entry name" value="HotDog_dom_sf"/>
</dbReference>
<dbReference type="GO" id="GO:0016787">
    <property type="term" value="F:hydrolase activity"/>
    <property type="evidence" value="ECO:0007669"/>
    <property type="project" value="UniProtKB-KW"/>
</dbReference>
<dbReference type="Proteomes" id="UP001595528">
    <property type="component" value="Unassembled WGS sequence"/>
</dbReference>
<evidence type="ECO:0000313" key="1">
    <source>
        <dbReference type="EMBL" id="MFC3231146.1"/>
    </source>
</evidence>
<dbReference type="InterPro" id="IPR050563">
    <property type="entry name" value="4-hydroxybenzoyl-CoA_TE"/>
</dbReference>
<accession>A0ABV7L907</accession>
<dbReference type="RefSeq" id="WP_379906610.1">
    <property type="nucleotide sequence ID" value="NZ_JBHRTR010000054.1"/>
</dbReference>
<protein>
    <submittedName>
        <fullName evidence="1">Acyl-CoA thioesterase</fullName>
        <ecNumber evidence="1">3.1.2.-</ecNumber>
    </submittedName>
</protein>
<dbReference type="PANTHER" id="PTHR31793:SF2">
    <property type="entry name" value="BLR1345 PROTEIN"/>
    <property type="match status" value="1"/>
</dbReference>
<evidence type="ECO:0000313" key="2">
    <source>
        <dbReference type="Proteomes" id="UP001595528"/>
    </source>
</evidence>
<dbReference type="CDD" id="cd00586">
    <property type="entry name" value="4HBT"/>
    <property type="match status" value="1"/>
</dbReference>
<dbReference type="PANTHER" id="PTHR31793">
    <property type="entry name" value="4-HYDROXYBENZOYL-COA THIOESTERASE FAMILY MEMBER"/>
    <property type="match status" value="1"/>
</dbReference>
<gene>
    <name evidence="1" type="ORF">ACFOGJ_28115</name>
</gene>
<keyword evidence="1" id="KW-0378">Hydrolase</keyword>
<dbReference type="Pfam" id="PF13279">
    <property type="entry name" value="4HBT_2"/>
    <property type="match status" value="1"/>
</dbReference>